<feature type="region of interest" description="Disordered" evidence="1">
    <location>
        <begin position="1"/>
        <end position="47"/>
    </location>
</feature>
<feature type="compositionally biased region" description="Polar residues" evidence="1">
    <location>
        <begin position="209"/>
        <end position="223"/>
    </location>
</feature>
<reference evidence="3 4" key="1">
    <citation type="journal article" date="2024" name="Nat. Commun.">
        <title>Phylogenomics reveals the evolutionary origins of lichenization in chlorophyte algae.</title>
        <authorList>
            <person name="Puginier C."/>
            <person name="Libourel C."/>
            <person name="Otte J."/>
            <person name="Skaloud P."/>
            <person name="Haon M."/>
            <person name="Grisel S."/>
            <person name="Petersen M."/>
            <person name="Berrin J.G."/>
            <person name="Delaux P.M."/>
            <person name="Dal Grande F."/>
            <person name="Keller J."/>
        </authorList>
    </citation>
    <scope>NUCLEOTIDE SEQUENCE [LARGE SCALE GENOMIC DNA]</scope>
    <source>
        <strain evidence="3 4">SAG 2523</strain>
    </source>
</reference>
<feature type="compositionally biased region" description="Basic and acidic residues" evidence="1">
    <location>
        <begin position="388"/>
        <end position="397"/>
    </location>
</feature>
<feature type="compositionally biased region" description="Polar residues" evidence="1">
    <location>
        <begin position="336"/>
        <end position="355"/>
    </location>
</feature>
<feature type="compositionally biased region" description="Low complexity" evidence="1">
    <location>
        <begin position="955"/>
        <end position="974"/>
    </location>
</feature>
<sequence length="1149" mass="119591">MKAASPRNKGQPRPRPDEDWDFDEWEPAPIKLPPINTRTRSRSGTLEGFGSQSGQYSLLEPLLARLQSPPLIWKLIAGFLLLVILSISIWATGHLGGSFVDDDDELDRYSSRQATPVWERDSQLTLASSLGTGFDRLLGADQPGSANLDSSQLQGRPQTATTHLGQPIKTASQASLADDYAAQELWQTNAHAGAAGSSPGEEPDVDSGLTGSFANAKTSSQPSVLGKSPQASAVPGLLTGSTSPMASRFGVESTFGSTPGTAGDAASAGSKPIDASIWKQPGSSQSDRSSGAKGSVTLADQAGLIPGLSGERPTSLPAVSNSGNRRSDLSGLDLNSPRTSVSGNFFSQRLSSPATKKTAGNALSQRDAAADELSASRLGTLAGKQAGKRQDVDRLDMQSRSSTMYADDSVADSLYSAAGDPRLQPSSKRAADQQLMSASRSDASDIRHDASQSTQSQPAIPQRQYTPLVKTTSNISRTKQLDSGVQPDDLDDDDSPLMLSSARQTPQATLSQSADGRGSTLKQTMTGSSGGNKARTQPALQASQAGAGLHPASQPGALASEADYLDAYLDNSFQEGGKPQLQAAQQRLQGSKAGFNSQEEGILEQAARGSGSGSATPKRELYPGAQQQISGIHAKPMTKQAQASSAGQKVGLSSNAAWQQPLDDLDMDETTSSSRQVPASTSLKRSAQPSSVQAELLTHMEQRLSQLPAAQEAVEYELDSDVDMGSFRSGAGQLSGSGRPKARSNPVAPLRPSGTSNGNPTALLPSSSRPSYQDDLQDDYELADTTAGALLGPQQATKASQRAMDTDRGSELAREQPRGFEDPAADPMNSMHPNDSRRISGKEPMANSASASSKAAQPKRRFGAGVNPADLGLQQLSSSTEQPSRQAALPRSSSAGRQAVPGMDEELGTSPSSRQVVTRWPADDEGELGEEPPKIPASQVSKGLPGAATVKGNQASSASRASPASKATSKPDPSLTKPSNVMTAVTDATETVEPEAELSSMQPAEAAHVVPSVEVGATESLVPLEEGMHEPLKPVDAAAEAKADLTDVALPGSGADGGPDVPEQLPADQPQGDQLPLLLLDEPAPAGHAGADPADPHVPPHDPEAAAAAGTIINEDIALEDQPADPGQELPLSVNRRLLCIQGQCRRLL</sequence>
<keyword evidence="2" id="KW-1133">Transmembrane helix</keyword>
<comment type="caution">
    <text evidence="3">The sequence shown here is derived from an EMBL/GenBank/DDBJ whole genome shotgun (WGS) entry which is preliminary data.</text>
</comment>
<feature type="region of interest" description="Disordered" evidence="1">
    <location>
        <begin position="381"/>
        <end position="404"/>
    </location>
</feature>
<evidence type="ECO:0000313" key="3">
    <source>
        <dbReference type="EMBL" id="KAK9866764.1"/>
    </source>
</evidence>
<feature type="compositionally biased region" description="Polar residues" evidence="1">
    <location>
        <begin position="502"/>
        <end position="527"/>
    </location>
</feature>
<feature type="region of interest" description="Disordered" evidence="1">
    <location>
        <begin position="141"/>
        <end position="163"/>
    </location>
</feature>
<proteinExistence type="predicted"/>
<feature type="region of interest" description="Disordered" evidence="1">
    <location>
        <begin position="416"/>
        <end position="557"/>
    </location>
</feature>
<evidence type="ECO:0000256" key="1">
    <source>
        <dbReference type="SAM" id="MobiDB-lite"/>
    </source>
</evidence>
<dbReference type="Proteomes" id="UP001485043">
    <property type="component" value="Unassembled WGS sequence"/>
</dbReference>
<feature type="compositionally biased region" description="Polar residues" evidence="1">
    <location>
        <begin position="144"/>
        <end position="163"/>
    </location>
</feature>
<feature type="compositionally biased region" description="Low complexity" evidence="1">
    <location>
        <begin position="846"/>
        <end position="856"/>
    </location>
</feature>
<dbReference type="AlphaFoldDB" id="A0AAW1TB55"/>
<feature type="compositionally biased region" description="Polar residues" evidence="1">
    <location>
        <begin position="670"/>
        <end position="693"/>
    </location>
</feature>
<feature type="transmembrane region" description="Helical" evidence="2">
    <location>
        <begin position="71"/>
        <end position="91"/>
    </location>
</feature>
<feature type="region of interest" description="Disordered" evidence="1">
    <location>
        <begin position="723"/>
        <end position="774"/>
    </location>
</feature>
<feature type="compositionally biased region" description="Basic and acidic residues" evidence="1">
    <location>
        <begin position="804"/>
        <end position="821"/>
    </location>
</feature>
<feature type="compositionally biased region" description="Polar residues" evidence="1">
    <location>
        <begin position="753"/>
        <end position="771"/>
    </location>
</feature>
<accession>A0AAW1TB55</accession>
<name>A0AAW1TB55_9CHLO</name>
<feature type="region of interest" description="Disordered" evidence="1">
    <location>
        <begin position="789"/>
        <end position="1115"/>
    </location>
</feature>
<feature type="compositionally biased region" description="Polar residues" evidence="1">
    <location>
        <begin position="976"/>
        <end position="989"/>
    </location>
</feature>
<feature type="compositionally biased region" description="Polar residues" evidence="1">
    <location>
        <begin position="36"/>
        <end position="47"/>
    </location>
</feature>
<feature type="compositionally biased region" description="Basic and acidic residues" evidence="1">
    <location>
        <begin position="1026"/>
        <end position="1045"/>
    </location>
</feature>
<feature type="region of interest" description="Disordered" evidence="1">
    <location>
        <begin position="192"/>
        <end position="368"/>
    </location>
</feature>
<organism evidence="3 4">
    <name type="scientific">Apatococcus fuscideae</name>
    <dbReference type="NCBI Taxonomy" id="2026836"/>
    <lineage>
        <taxon>Eukaryota</taxon>
        <taxon>Viridiplantae</taxon>
        <taxon>Chlorophyta</taxon>
        <taxon>core chlorophytes</taxon>
        <taxon>Trebouxiophyceae</taxon>
        <taxon>Chlorellales</taxon>
        <taxon>Chlorellaceae</taxon>
        <taxon>Apatococcus</taxon>
    </lineage>
</organism>
<feature type="region of interest" description="Disordered" evidence="1">
    <location>
        <begin position="635"/>
        <end position="693"/>
    </location>
</feature>
<gene>
    <name evidence="3" type="ORF">WJX84_007993</name>
</gene>
<feature type="compositionally biased region" description="Basic and acidic residues" evidence="1">
    <location>
        <begin position="1094"/>
        <end position="1104"/>
    </location>
</feature>
<keyword evidence="2" id="KW-0472">Membrane</keyword>
<protein>
    <submittedName>
        <fullName evidence="3">Uncharacterized protein</fullName>
    </submittedName>
</protein>
<keyword evidence="4" id="KW-1185">Reference proteome</keyword>
<keyword evidence="2" id="KW-0812">Transmembrane</keyword>
<feature type="compositionally biased region" description="Polar residues" evidence="1">
    <location>
        <begin position="639"/>
        <end position="658"/>
    </location>
</feature>
<feature type="compositionally biased region" description="Polar residues" evidence="1">
    <location>
        <begin position="874"/>
        <end position="896"/>
    </location>
</feature>
<feature type="compositionally biased region" description="Polar residues" evidence="1">
    <location>
        <begin position="534"/>
        <end position="544"/>
    </location>
</feature>
<feature type="compositionally biased region" description="Low complexity" evidence="1">
    <location>
        <begin position="1064"/>
        <end position="1093"/>
    </location>
</feature>
<dbReference type="EMBL" id="JALJOV010000135">
    <property type="protein sequence ID" value="KAK9866764.1"/>
    <property type="molecule type" value="Genomic_DNA"/>
</dbReference>
<evidence type="ECO:0000313" key="4">
    <source>
        <dbReference type="Proteomes" id="UP001485043"/>
    </source>
</evidence>
<feature type="compositionally biased region" description="Polar residues" evidence="1">
    <location>
        <begin position="451"/>
        <end position="478"/>
    </location>
</feature>
<evidence type="ECO:0000256" key="2">
    <source>
        <dbReference type="SAM" id="Phobius"/>
    </source>
</evidence>